<evidence type="ECO:0000313" key="7">
    <source>
        <dbReference type="EMBL" id="KAK4876049.1"/>
    </source>
</evidence>
<dbReference type="GO" id="GO:0008270">
    <property type="term" value="F:zinc ion binding"/>
    <property type="evidence" value="ECO:0007669"/>
    <property type="project" value="UniProtKB-KW"/>
</dbReference>
<dbReference type="Proteomes" id="UP001353858">
    <property type="component" value="Unassembled WGS sequence"/>
</dbReference>
<keyword evidence="2 5" id="KW-0863">Zinc-finger</keyword>
<feature type="domain" description="THAP-type" evidence="6">
    <location>
        <begin position="1"/>
        <end position="83"/>
    </location>
</feature>
<dbReference type="PANTHER" id="PTHR46927:SF2">
    <property type="entry name" value="THAP DOMAIN-CONTAINING PROTEIN 8"/>
    <property type="match status" value="1"/>
</dbReference>
<dbReference type="SUPFAM" id="SSF57716">
    <property type="entry name" value="Glucocorticoid receptor-like (DNA-binding domain)"/>
    <property type="match status" value="1"/>
</dbReference>
<dbReference type="GO" id="GO:0003677">
    <property type="term" value="F:DNA binding"/>
    <property type="evidence" value="ECO:0007669"/>
    <property type="project" value="UniProtKB-UniRule"/>
</dbReference>
<dbReference type="PANTHER" id="PTHR46927">
    <property type="entry name" value="AGAP005574-PA"/>
    <property type="match status" value="1"/>
</dbReference>
<dbReference type="SMART" id="SM00980">
    <property type="entry name" value="THAP"/>
    <property type="match status" value="1"/>
</dbReference>
<gene>
    <name evidence="7" type="ORF">RN001_012471</name>
</gene>
<evidence type="ECO:0000256" key="2">
    <source>
        <dbReference type="ARBA" id="ARBA00022771"/>
    </source>
</evidence>
<comment type="caution">
    <text evidence="7">The sequence shown here is derived from an EMBL/GenBank/DDBJ whole genome shotgun (WGS) entry which is preliminary data.</text>
</comment>
<organism evidence="7 8">
    <name type="scientific">Aquatica leii</name>
    <dbReference type="NCBI Taxonomy" id="1421715"/>
    <lineage>
        <taxon>Eukaryota</taxon>
        <taxon>Metazoa</taxon>
        <taxon>Ecdysozoa</taxon>
        <taxon>Arthropoda</taxon>
        <taxon>Hexapoda</taxon>
        <taxon>Insecta</taxon>
        <taxon>Pterygota</taxon>
        <taxon>Neoptera</taxon>
        <taxon>Endopterygota</taxon>
        <taxon>Coleoptera</taxon>
        <taxon>Polyphaga</taxon>
        <taxon>Elateriformia</taxon>
        <taxon>Elateroidea</taxon>
        <taxon>Lampyridae</taxon>
        <taxon>Luciolinae</taxon>
        <taxon>Aquatica</taxon>
    </lineage>
</organism>
<keyword evidence="8" id="KW-1185">Reference proteome</keyword>
<dbReference type="Pfam" id="PF05485">
    <property type="entry name" value="THAP"/>
    <property type="match status" value="1"/>
</dbReference>
<dbReference type="InterPro" id="IPR052224">
    <property type="entry name" value="THAP_domain_protein"/>
</dbReference>
<evidence type="ECO:0000259" key="6">
    <source>
        <dbReference type="PROSITE" id="PS50950"/>
    </source>
</evidence>
<keyword evidence="4 5" id="KW-0238">DNA-binding</keyword>
<evidence type="ECO:0000256" key="3">
    <source>
        <dbReference type="ARBA" id="ARBA00022833"/>
    </source>
</evidence>
<name>A0AAN7PSX2_9COLE</name>
<evidence type="ECO:0000256" key="4">
    <source>
        <dbReference type="ARBA" id="ARBA00023125"/>
    </source>
</evidence>
<dbReference type="InterPro" id="IPR006612">
    <property type="entry name" value="THAP_Znf"/>
</dbReference>
<keyword evidence="1" id="KW-0479">Metal-binding</keyword>
<proteinExistence type="predicted"/>
<evidence type="ECO:0000256" key="1">
    <source>
        <dbReference type="ARBA" id="ARBA00022723"/>
    </source>
</evidence>
<sequence>MPDSCCAYGCSNRAHRGDNKQFFGFSLKNDERLKRWLNAIKRENFIPTKYSKICSDHFLLSDYLERPGACKRYLKPDAVPSVFYAFPSHLQKPSSMHLLKRTSAKSGLDMVLPSYCEENNMPKKRLEIPADICKRALPDITNGAKIRETARVWYTEKYFM</sequence>
<dbReference type="AlphaFoldDB" id="A0AAN7PSX2"/>
<keyword evidence="3" id="KW-0862">Zinc</keyword>
<dbReference type="PROSITE" id="PS50950">
    <property type="entry name" value="ZF_THAP"/>
    <property type="match status" value="1"/>
</dbReference>
<dbReference type="InterPro" id="IPR038441">
    <property type="entry name" value="THAP_Znf_sf"/>
</dbReference>
<reference evidence="8" key="1">
    <citation type="submission" date="2023-01" db="EMBL/GenBank/DDBJ databases">
        <title>Key to firefly adult light organ development and bioluminescence: homeobox transcription factors regulate luciferase expression and transportation to peroxisome.</title>
        <authorList>
            <person name="Fu X."/>
        </authorList>
    </citation>
    <scope>NUCLEOTIDE SEQUENCE [LARGE SCALE GENOMIC DNA]</scope>
</reference>
<protein>
    <recommendedName>
        <fullName evidence="6">THAP-type domain-containing protein</fullName>
    </recommendedName>
</protein>
<dbReference type="Gene3D" id="6.20.210.20">
    <property type="entry name" value="THAP domain"/>
    <property type="match status" value="1"/>
</dbReference>
<accession>A0AAN7PSX2</accession>
<evidence type="ECO:0000256" key="5">
    <source>
        <dbReference type="PROSITE-ProRule" id="PRU00309"/>
    </source>
</evidence>
<evidence type="ECO:0000313" key="8">
    <source>
        <dbReference type="Proteomes" id="UP001353858"/>
    </source>
</evidence>
<dbReference type="EMBL" id="JARPUR010000005">
    <property type="protein sequence ID" value="KAK4876049.1"/>
    <property type="molecule type" value="Genomic_DNA"/>
</dbReference>